<accession>A0A3S7UU73</accession>
<sequence>MCRDFIPIVRKNELLEKALEEASGNGLGYDLGNLRNWQIFVNHQRFLPTANRGDISNFSEHEPRLLNHLVEWMREKLKDESFNEWIGRLRSARHAGLREREVQQMDRRREEVRKWIDKPKKADVVDPSDIADLPRLDPDESIPMKAPRSEQELFYLYGLLSGRHRMPLHVLEYNARIGVDAIASVAPNAQQLIIPKTALARVEFKFEVVPDTSLDHFFKAIDAVVCWRVSKPGRVFEQTAGETTGQLQKRKKSVLTPALDTYEIEYPEDGKMRVIPVLEVSVLFPKLRSKKT</sequence>
<organism evidence="1">
    <name type="scientific">Hyalangium minutum</name>
    <dbReference type="NCBI Taxonomy" id="394096"/>
    <lineage>
        <taxon>Bacteria</taxon>
        <taxon>Pseudomonadati</taxon>
        <taxon>Myxococcota</taxon>
        <taxon>Myxococcia</taxon>
        <taxon>Myxococcales</taxon>
        <taxon>Cystobacterineae</taxon>
        <taxon>Archangiaceae</taxon>
        <taxon>Hyalangium</taxon>
    </lineage>
</organism>
<evidence type="ECO:0000313" key="1">
    <source>
        <dbReference type="EMBL" id="AYM52328.1"/>
    </source>
</evidence>
<name>A0A3S7UU73_9BACT</name>
<dbReference type="AlphaFoldDB" id="A0A3S7UU73"/>
<proteinExistence type="predicted"/>
<dbReference type="EMBL" id="MH908871">
    <property type="protein sequence ID" value="AYM52328.1"/>
    <property type="molecule type" value="Genomic_DNA"/>
</dbReference>
<protein>
    <submittedName>
        <fullName evidence="1">ATP binding protein</fullName>
    </submittedName>
</protein>
<reference evidence="1" key="1">
    <citation type="journal article" date="2018" name="J. Ind. Microbiol. Biotechnol.">
        <title>Genome mining reveals uncommon alkylpyrones as type III PKS products from myxobacteria.</title>
        <authorList>
            <person name="Hug J.J."/>
            <person name="Panter F."/>
            <person name="Krug D."/>
            <person name="Muller R."/>
        </authorList>
    </citation>
    <scope>NUCLEOTIDE SEQUENCE</scope>
    <source>
        <strain evidence="1">MCy4189</strain>
    </source>
</reference>